<dbReference type="PANTHER" id="PTHR48100">
    <property type="entry name" value="BROAD-SPECIFICITY PHOSPHATASE YOR283W-RELATED"/>
    <property type="match status" value="1"/>
</dbReference>
<evidence type="ECO:0000313" key="3">
    <source>
        <dbReference type="EMBL" id="CYW96646.1"/>
    </source>
</evidence>
<dbReference type="GO" id="GO:0016791">
    <property type="term" value="F:phosphatase activity"/>
    <property type="evidence" value="ECO:0007669"/>
    <property type="project" value="TreeGrafter"/>
</dbReference>
<proteinExistence type="predicted"/>
<dbReference type="SUPFAM" id="SSF53254">
    <property type="entry name" value="Phosphoglycerate mutase-like"/>
    <property type="match status" value="1"/>
</dbReference>
<dbReference type="EC" id="5.4.2.-" evidence="3"/>
<feature type="binding site" evidence="2">
    <location>
        <begin position="10"/>
        <end position="17"/>
    </location>
    <ligand>
        <name>substrate</name>
    </ligand>
</feature>
<dbReference type="SMART" id="SM00855">
    <property type="entry name" value="PGAM"/>
    <property type="match status" value="1"/>
</dbReference>
<dbReference type="RefSeq" id="WP_044761803.1">
    <property type="nucleotide sequence ID" value="NZ_CEKS01000013.1"/>
</dbReference>
<feature type="binding site" evidence="2">
    <location>
        <position position="62"/>
    </location>
    <ligand>
        <name>substrate</name>
    </ligand>
</feature>
<gene>
    <name evidence="3" type="primary">gpmA_2</name>
    <name evidence="3" type="ORF">ERS132551_00953</name>
</gene>
<name>A0A0Z8S925_STRSU</name>
<dbReference type="EMBL" id="FIKT01000009">
    <property type="protein sequence ID" value="CYW96646.1"/>
    <property type="molecule type" value="Genomic_DNA"/>
</dbReference>
<protein>
    <submittedName>
        <fullName evidence="3">Phosphoglycerate mutase</fullName>
        <ecNumber evidence="3">5.4.2.-</ecNumber>
    </submittedName>
</protein>
<dbReference type="GO" id="GO:0016853">
    <property type="term" value="F:isomerase activity"/>
    <property type="evidence" value="ECO:0007669"/>
    <property type="project" value="UniProtKB-KW"/>
</dbReference>
<dbReference type="InterPro" id="IPR029033">
    <property type="entry name" value="His_PPase_superfam"/>
</dbReference>
<feature type="active site" description="Tele-phosphohistidine intermediate" evidence="1">
    <location>
        <position position="11"/>
    </location>
</feature>
<keyword evidence="3" id="KW-0413">Isomerase</keyword>
<feature type="active site" description="Proton donor/acceptor" evidence="1">
    <location>
        <position position="90"/>
    </location>
</feature>
<dbReference type="PANTHER" id="PTHR48100:SF9">
    <property type="entry name" value="PHOSPHOGLYCERATE MUTASE 2 PARALOG"/>
    <property type="match status" value="1"/>
</dbReference>
<dbReference type="CDD" id="cd07067">
    <property type="entry name" value="HP_PGM_like"/>
    <property type="match status" value="1"/>
</dbReference>
<sequence length="233" mass="25432">MAEVRLYISRHGKTMFNTIGRVQGWCDTPLTKAGEEGIRELGLGLKDAGIDFKLAVSSDLGRTVQTMTIAQRELGILGKIPYYQDKRIREWCFGSFEGMYDAELFQGVLPRLKGTVDATGMSFAEIATGIQEADTAGWAESWEVLSNRILTGFESIAQDLEKQGGGNALVVSHGMTIATLAHLLEPERGANVFLDNGSITVLKYENGKLLIEAVGDLSYRKRGAELIAQGDNI</sequence>
<dbReference type="Gene3D" id="3.40.50.1240">
    <property type="entry name" value="Phosphoglycerate mutase-like"/>
    <property type="match status" value="1"/>
</dbReference>
<dbReference type="InterPro" id="IPR013078">
    <property type="entry name" value="His_Pase_superF_clade-1"/>
</dbReference>
<accession>A0A0Z8S925</accession>
<evidence type="ECO:0000256" key="1">
    <source>
        <dbReference type="PIRSR" id="PIRSR613078-1"/>
    </source>
</evidence>
<dbReference type="InterPro" id="IPR050275">
    <property type="entry name" value="PGM_Phosphatase"/>
</dbReference>
<reference evidence="3 4" key="1">
    <citation type="submission" date="2016-02" db="EMBL/GenBank/DDBJ databases">
        <authorList>
            <consortium name="Pathogen Informatics"/>
        </authorList>
    </citation>
    <scope>NUCLEOTIDE SEQUENCE [LARGE SCALE GENOMIC DNA]</scope>
    <source>
        <strain evidence="3 4">SS1062</strain>
    </source>
</reference>
<evidence type="ECO:0000256" key="2">
    <source>
        <dbReference type="PIRSR" id="PIRSR613078-2"/>
    </source>
</evidence>
<dbReference type="GO" id="GO:0005737">
    <property type="term" value="C:cytoplasm"/>
    <property type="evidence" value="ECO:0007669"/>
    <property type="project" value="TreeGrafter"/>
</dbReference>
<dbReference type="AlphaFoldDB" id="A0A0Z8S925"/>
<dbReference type="Pfam" id="PF00300">
    <property type="entry name" value="His_Phos_1"/>
    <property type="match status" value="1"/>
</dbReference>
<evidence type="ECO:0000313" key="4">
    <source>
        <dbReference type="Proteomes" id="UP000071962"/>
    </source>
</evidence>
<dbReference type="Proteomes" id="UP000071962">
    <property type="component" value="Unassembled WGS sequence"/>
</dbReference>
<organism evidence="3 4">
    <name type="scientific">Streptococcus suis</name>
    <dbReference type="NCBI Taxonomy" id="1307"/>
    <lineage>
        <taxon>Bacteria</taxon>
        <taxon>Bacillati</taxon>
        <taxon>Bacillota</taxon>
        <taxon>Bacilli</taxon>
        <taxon>Lactobacillales</taxon>
        <taxon>Streptococcaceae</taxon>
        <taxon>Streptococcus</taxon>
    </lineage>
</organism>